<organism evidence="1 2">
    <name type="scientific">Pongo abelii</name>
    <name type="common">Sumatran orangutan</name>
    <name type="synonym">Pongo pygmaeus abelii</name>
    <dbReference type="NCBI Taxonomy" id="9601"/>
    <lineage>
        <taxon>Eukaryota</taxon>
        <taxon>Metazoa</taxon>
        <taxon>Chordata</taxon>
        <taxon>Craniata</taxon>
        <taxon>Vertebrata</taxon>
        <taxon>Euteleostomi</taxon>
        <taxon>Mammalia</taxon>
        <taxon>Eutheria</taxon>
        <taxon>Euarchontoglires</taxon>
        <taxon>Primates</taxon>
        <taxon>Haplorrhini</taxon>
        <taxon>Catarrhini</taxon>
        <taxon>Hominidae</taxon>
        <taxon>Pongo</taxon>
    </lineage>
</organism>
<evidence type="ECO:0000313" key="2">
    <source>
        <dbReference type="Proteomes" id="UP000001595"/>
    </source>
</evidence>
<accession>H2PUJ9</accession>
<dbReference type="Proteomes" id="UP000001595">
    <property type="component" value="Chromosome 22"/>
</dbReference>
<protein>
    <submittedName>
        <fullName evidence="1">Uncharacterized protein</fullName>
    </submittedName>
</protein>
<dbReference type="OMA" id="FFSSCPY"/>
<name>H2PUJ9_PONAB</name>
<keyword evidence="2" id="KW-1185">Reference proteome</keyword>
<dbReference type="InParanoid" id="H2PUJ9"/>
<dbReference type="AlphaFoldDB" id="H2PUJ9"/>
<reference evidence="1" key="3">
    <citation type="submission" date="2025-09" db="UniProtKB">
        <authorList>
            <consortium name="Ensembl"/>
        </authorList>
    </citation>
    <scope>IDENTIFICATION</scope>
</reference>
<proteinExistence type="predicted"/>
<evidence type="ECO:0000313" key="1">
    <source>
        <dbReference type="Ensembl" id="ENSPPYP00000022386.2"/>
    </source>
</evidence>
<dbReference type="HOGENOM" id="CLU_2339027_0_0_1"/>
<sequence length="109" mass="12205">MPRLTITTMPRSSLIRGLTQGGGHVQTQRWGGKMLQRRQMPTEAPERIQCSLSGLTPHWTPLHPCPSHTTAAFSSACLWESPLLSSVFFSSCPYHTVHFSLSLQNHHQL</sequence>
<reference evidence="1" key="1">
    <citation type="submission" date="2008-02" db="EMBL/GenBank/DDBJ databases">
        <title>A 6x draft sequence assembly of the Pongo pygmaeus abelii genome.</title>
        <authorList>
            <person name="Wilson R.K."/>
            <person name="Mardis E."/>
        </authorList>
    </citation>
    <scope>NUCLEOTIDE SEQUENCE [LARGE SCALE GENOMIC DNA]</scope>
</reference>
<reference evidence="1" key="2">
    <citation type="submission" date="2025-08" db="UniProtKB">
        <authorList>
            <consortium name="Ensembl"/>
        </authorList>
    </citation>
    <scope>IDENTIFICATION</scope>
</reference>
<dbReference type="Ensembl" id="ENSPPYT00000023326.2">
    <property type="protein sequence ID" value="ENSPPYP00000022386.2"/>
    <property type="gene ID" value="ENSPPYG00000020001.2"/>
</dbReference>
<dbReference type="GeneTree" id="ENSGT00410000028486"/>